<evidence type="ECO:0000313" key="2">
    <source>
        <dbReference type="EMBL" id="GAK57956.1"/>
    </source>
</evidence>
<dbReference type="Gene3D" id="3.40.50.150">
    <property type="entry name" value="Vaccinia Virus protein VP39"/>
    <property type="match status" value="1"/>
</dbReference>
<sequence>MPDSSRYKIYNPKAADRLGVVFTPNEIVRFMLESADYLVYKYFGKLLADPHVEILDPATGTGTFITELIEYLLTILKPIYRDIKSGGTRKYSEGVSIRRCHERVLTWRYENQARSCRFSDVKKR</sequence>
<dbReference type="STRING" id="1499967.U27_04928"/>
<feature type="domain" description="DNA methylase adenine-specific" evidence="1">
    <location>
        <begin position="10"/>
        <end position="72"/>
    </location>
</feature>
<organism evidence="2">
    <name type="scientific">Vecturithrix granuli</name>
    <dbReference type="NCBI Taxonomy" id="1499967"/>
    <lineage>
        <taxon>Bacteria</taxon>
        <taxon>Candidatus Moduliflexota</taxon>
        <taxon>Candidatus Vecturitrichia</taxon>
        <taxon>Candidatus Vecturitrichales</taxon>
        <taxon>Candidatus Vecturitrichaceae</taxon>
        <taxon>Candidatus Vecturithrix</taxon>
    </lineage>
</organism>
<dbReference type="PRINTS" id="PR00507">
    <property type="entry name" value="N12N6MTFRASE"/>
</dbReference>
<dbReference type="GO" id="GO:0032259">
    <property type="term" value="P:methylation"/>
    <property type="evidence" value="ECO:0007669"/>
    <property type="project" value="UniProtKB-KW"/>
</dbReference>
<dbReference type="AlphaFoldDB" id="A0A081C051"/>
<dbReference type="eggNOG" id="COG0286">
    <property type="taxonomic scope" value="Bacteria"/>
</dbReference>
<dbReference type="EMBL" id="DF820466">
    <property type="protein sequence ID" value="GAK57956.1"/>
    <property type="molecule type" value="Genomic_DNA"/>
</dbReference>
<accession>A0A081C051</accession>
<dbReference type="Pfam" id="PF02384">
    <property type="entry name" value="N6_Mtase"/>
    <property type="match status" value="1"/>
</dbReference>
<dbReference type="GO" id="GO:0008170">
    <property type="term" value="F:N-methyltransferase activity"/>
    <property type="evidence" value="ECO:0007669"/>
    <property type="project" value="InterPro"/>
</dbReference>
<evidence type="ECO:0000313" key="3">
    <source>
        <dbReference type="Proteomes" id="UP000030661"/>
    </source>
</evidence>
<proteinExistence type="predicted"/>
<dbReference type="InterPro" id="IPR003356">
    <property type="entry name" value="DNA_methylase_A-5"/>
</dbReference>
<keyword evidence="3" id="KW-1185">Reference proteome</keyword>
<dbReference type="SUPFAM" id="SSF53335">
    <property type="entry name" value="S-adenosyl-L-methionine-dependent methyltransferases"/>
    <property type="match status" value="1"/>
</dbReference>
<name>A0A081C051_VECG1</name>
<dbReference type="GO" id="GO:0003677">
    <property type="term" value="F:DNA binding"/>
    <property type="evidence" value="ECO:0007669"/>
    <property type="project" value="InterPro"/>
</dbReference>
<protein>
    <submittedName>
        <fullName evidence="2">Adenine specific DNA methyltransferase</fullName>
    </submittedName>
</protein>
<keyword evidence="2" id="KW-0489">Methyltransferase</keyword>
<dbReference type="InterPro" id="IPR029063">
    <property type="entry name" value="SAM-dependent_MTases_sf"/>
</dbReference>
<evidence type="ECO:0000259" key="1">
    <source>
        <dbReference type="Pfam" id="PF02384"/>
    </source>
</evidence>
<reference evidence="2" key="1">
    <citation type="journal article" date="2015" name="PeerJ">
        <title>First genomic representation of candidate bacterial phylum KSB3 points to enhanced environmental sensing as a trigger of wastewater bulking.</title>
        <authorList>
            <person name="Sekiguchi Y."/>
            <person name="Ohashi A."/>
            <person name="Parks D.H."/>
            <person name="Yamauchi T."/>
            <person name="Tyson G.W."/>
            <person name="Hugenholtz P."/>
        </authorList>
    </citation>
    <scope>NUCLEOTIDE SEQUENCE [LARGE SCALE GENOMIC DNA]</scope>
</reference>
<dbReference type="HOGENOM" id="CLU_1999407_0_0_0"/>
<keyword evidence="2" id="KW-0808">Transferase</keyword>
<dbReference type="Proteomes" id="UP000030661">
    <property type="component" value="Unassembled WGS sequence"/>
</dbReference>
<gene>
    <name evidence="2" type="ORF">U27_04928</name>
</gene>